<accession>A0A6A3Y827</accession>
<evidence type="ECO:0000313" key="3">
    <source>
        <dbReference type="Proteomes" id="UP000433483"/>
    </source>
</evidence>
<proteinExistence type="predicted"/>
<gene>
    <name evidence="2" type="ORF">PF005_g10102</name>
</gene>
<dbReference type="Gene3D" id="2.40.70.10">
    <property type="entry name" value="Acid Proteases"/>
    <property type="match status" value="1"/>
</dbReference>
<evidence type="ECO:0000256" key="1">
    <source>
        <dbReference type="SAM" id="MobiDB-lite"/>
    </source>
</evidence>
<feature type="compositionally biased region" description="Basic and acidic residues" evidence="1">
    <location>
        <begin position="73"/>
        <end position="94"/>
    </location>
</feature>
<feature type="region of interest" description="Disordered" evidence="1">
    <location>
        <begin position="188"/>
        <end position="211"/>
    </location>
</feature>
<organism evidence="2 3">
    <name type="scientific">Phytophthora fragariae</name>
    <dbReference type="NCBI Taxonomy" id="53985"/>
    <lineage>
        <taxon>Eukaryota</taxon>
        <taxon>Sar</taxon>
        <taxon>Stramenopiles</taxon>
        <taxon>Oomycota</taxon>
        <taxon>Peronosporomycetes</taxon>
        <taxon>Peronosporales</taxon>
        <taxon>Peronosporaceae</taxon>
        <taxon>Phytophthora</taxon>
    </lineage>
</organism>
<feature type="compositionally biased region" description="Low complexity" evidence="1">
    <location>
        <begin position="44"/>
        <end position="56"/>
    </location>
</feature>
<evidence type="ECO:0000313" key="2">
    <source>
        <dbReference type="EMBL" id="KAE9213707.1"/>
    </source>
</evidence>
<evidence type="ECO:0008006" key="4">
    <source>
        <dbReference type="Google" id="ProtNLM"/>
    </source>
</evidence>
<feature type="region of interest" description="Disordered" evidence="1">
    <location>
        <begin position="129"/>
        <end position="149"/>
    </location>
</feature>
<sequence>MRTMETGGKERPVLRNEFTTDEPPRGVVLRNETTTDGPPRGQETTATTCDARTTAAEDGPRPEETTESVWLTETRDATEETDVTRDRADEDLPDGRVNGARLVSQHPANVLPNKVVDEDFGLGRTVGVPNELEERAGSPAGRDSPLREESCTADAAIVSQTRIEPEWDGCLDEAAALAHMERVVTVTDGTQGEERETSPDPTPNECEETAADEKDGLGAHPRWRSCSPLQSWMLWRLDCRLLLLWRKRKKDLSLEKVGTLLDLPVETLARTRPVRRTTDRLGCCGDARVLKKLGLANAPLRPYLGSLKDVSGGSLRIKGDIEVTLRLGTCEELRTFVVVDRLHVHAILGTNTLKTFRAVIYLEENIMTLKNTGVTLPLGTPRVEEMYVTRIASAVRLLPGLCVPTVHGGKTIVDVCNASTDELILTKGMVYAAATVVTKSAFNSLNSSRPTADNKDHHVPSQKNKDSAWILTQ</sequence>
<dbReference type="AlphaFoldDB" id="A0A6A3Y827"/>
<keyword evidence="3" id="KW-1185">Reference proteome</keyword>
<dbReference type="EMBL" id="QXGB01000471">
    <property type="protein sequence ID" value="KAE9213707.1"/>
    <property type="molecule type" value="Genomic_DNA"/>
</dbReference>
<feature type="region of interest" description="Disordered" evidence="1">
    <location>
        <begin position="1"/>
        <end position="96"/>
    </location>
</feature>
<name>A0A6A3Y827_9STRA</name>
<protein>
    <recommendedName>
        <fullName evidence="4">Aspartic peptidase DDI1-type domain-containing protein</fullName>
    </recommendedName>
</protein>
<dbReference type="OrthoDB" id="121224at2759"/>
<comment type="caution">
    <text evidence="2">The sequence shown here is derived from an EMBL/GenBank/DDBJ whole genome shotgun (WGS) entry which is preliminary data.</text>
</comment>
<dbReference type="Proteomes" id="UP000433483">
    <property type="component" value="Unassembled WGS sequence"/>
</dbReference>
<reference evidence="2 3" key="1">
    <citation type="submission" date="2018-08" db="EMBL/GenBank/DDBJ databases">
        <title>Genomic investigation of the strawberry pathogen Phytophthora fragariae indicates pathogenicity is determined by transcriptional variation in three key races.</title>
        <authorList>
            <person name="Adams T.M."/>
            <person name="Armitage A.D."/>
            <person name="Sobczyk M.K."/>
            <person name="Bates H.J."/>
            <person name="Dunwell J.M."/>
            <person name="Nellist C.F."/>
            <person name="Harrison R.J."/>
        </authorList>
    </citation>
    <scope>NUCLEOTIDE SEQUENCE [LARGE SCALE GENOMIC DNA]</scope>
    <source>
        <strain evidence="2 3">NOV-27</strain>
    </source>
</reference>
<feature type="compositionally biased region" description="Basic and acidic residues" evidence="1">
    <location>
        <begin position="452"/>
        <end position="466"/>
    </location>
</feature>
<feature type="region of interest" description="Disordered" evidence="1">
    <location>
        <begin position="445"/>
        <end position="473"/>
    </location>
</feature>
<dbReference type="InterPro" id="IPR021109">
    <property type="entry name" value="Peptidase_aspartic_dom_sf"/>
</dbReference>